<dbReference type="SUPFAM" id="SSF48371">
    <property type="entry name" value="ARM repeat"/>
    <property type="match status" value="1"/>
</dbReference>
<dbReference type="Gene3D" id="3.30.310.10">
    <property type="entry name" value="TATA-Binding Protein"/>
    <property type="match status" value="2"/>
</dbReference>
<feature type="compositionally biased region" description="Low complexity" evidence="5">
    <location>
        <begin position="1220"/>
        <end position="1231"/>
    </location>
</feature>
<dbReference type="SUPFAM" id="SSF49879">
    <property type="entry name" value="SMAD/FHA domain"/>
    <property type="match status" value="1"/>
</dbReference>
<dbReference type="GO" id="GO:0016192">
    <property type="term" value="P:vesicle-mediated transport"/>
    <property type="evidence" value="ECO:0007669"/>
    <property type="project" value="InterPro"/>
</dbReference>
<feature type="region of interest" description="Disordered" evidence="5">
    <location>
        <begin position="858"/>
        <end position="891"/>
    </location>
</feature>
<dbReference type="InterPro" id="IPR016024">
    <property type="entry name" value="ARM-type_fold"/>
</dbReference>
<dbReference type="PANTHER" id="PTHR13554:SF10">
    <property type="entry name" value="26S PROTEASOME NON-ATPASE REGULATORY SUBUNIT 5"/>
    <property type="match status" value="1"/>
</dbReference>
<evidence type="ECO:0000313" key="7">
    <source>
        <dbReference type="EMBL" id="KAK1939274.1"/>
    </source>
</evidence>
<dbReference type="Pfam" id="PF00498">
    <property type="entry name" value="FHA"/>
    <property type="match status" value="1"/>
</dbReference>
<feature type="region of interest" description="Disordered" evidence="5">
    <location>
        <begin position="922"/>
        <end position="1034"/>
    </location>
</feature>
<dbReference type="FunFam" id="2.60.200.20:FF:000019">
    <property type="entry name" value="Nuclear inhibitor of protein phosphatase"/>
    <property type="match status" value="1"/>
</dbReference>
<gene>
    <name evidence="7" type="ORF">P3T76_008658</name>
</gene>
<dbReference type="InterPro" id="IPR019538">
    <property type="entry name" value="PSMD5"/>
</dbReference>
<feature type="compositionally biased region" description="Low complexity" evidence="5">
    <location>
        <begin position="1017"/>
        <end position="1026"/>
    </location>
</feature>
<evidence type="ECO:0000256" key="3">
    <source>
        <dbReference type="ARBA" id="ARBA00022927"/>
    </source>
</evidence>
<comment type="subcellular location">
    <subcellularLocation>
        <location evidence="1">Endomembrane system</location>
    </subcellularLocation>
</comment>
<dbReference type="InterPro" id="IPR015151">
    <property type="entry name" value="B-adaptin_app_sub_C"/>
</dbReference>
<dbReference type="Pfam" id="PF10508">
    <property type="entry name" value="Proteasom_PSMB"/>
    <property type="match status" value="2"/>
</dbReference>
<dbReference type="Pfam" id="PF09066">
    <property type="entry name" value="B2-adapt-app_C"/>
    <property type="match status" value="2"/>
</dbReference>
<evidence type="ECO:0000256" key="5">
    <source>
        <dbReference type="SAM" id="MobiDB-lite"/>
    </source>
</evidence>
<dbReference type="GO" id="GO:0012505">
    <property type="term" value="C:endomembrane system"/>
    <property type="evidence" value="ECO:0007669"/>
    <property type="project" value="UniProtKB-SubCell"/>
</dbReference>
<dbReference type="SMART" id="SM00240">
    <property type="entry name" value="FHA"/>
    <property type="match status" value="1"/>
</dbReference>
<dbReference type="GO" id="GO:0005829">
    <property type="term" value="C:cytosol"/>
    <property type="evidence" value="ECO:0007669"/>
    <property type="project" value="TreeGrafter"/>
</dbReference>
<comment type="caution">
    <text evidence="7">The sequence shown here is derived from an EMBL/GenBank/DDBJ whole genome shotgun (WGS) entry which is preliminary data.</text>
</comment>
<dbReference type="GO" id="GO:0043248">
    <property type="term" value="P:proteasome assembly"/>
    <property type="evidence" value="ECO:0007669"/>
    <property type="project" value="InterPro"/>
</dbReference>
<dbReference type="InterPro" id="IPR011989">
    <property type="entry name" value="ARM-like"/>
</dbReference>
<keyword evidence="2" id="KW-0813">Transport</keyword>
<dbReference type="InterPro" id="IPR012295">
    <property type="entry name" value="TBP_dom_sf"/>
</dbReference>
<evidence type="ECO:0000259" key="6">
    <source>
        <dbReference type="PROSITE" id="PS50006"/>
    </source>
</evidence>
<dbReference type="PROSITE" id="PS50006">
    <property type="entry name" value="FHA_DOMAIN"/>
    <property type="match status" value="1"/>
</dbReference>
<dbReference type="PANTHER" id="PTHR13554">
    <property type="entry name" value="26S PROTEASOME NON-ATPASE REGULATORY SUBUNIT 5-RELATED"/>
    <property type="match status" value="1"/>
</dbReference>
<feature type="compositionally biased region" description="Low complexity" evidence="5">
    <location>
        <begin position="980"/>
        <end position="989"/>
    </location>
</feature>
<organism evidence="7 8">
    <name type="scientific">Phytophthora citrophthora</name>
    <dbReference type="NCBI Taxonomy" id="4793"/>
    <lineage>
        <taxon>Eukaryota</taxon>
        <taxon>Sar</taxon>
        <taxon>Stramenopiles</taxon>
        <taxon>Oomycota</taxon>
        <taxon>Peronosporomycetes</taxon>
        <taxon>Peronosporales</taxon>
        <taxon>Peronosporaceae</taxon>
        <taxon>Phytophthora</taxon>
    </lineage>
</organism>
<name>A0AAD9GIU8_9STRA</name>
<dbReference type="Gene3D" id="2.60.200.20">
    <property type="match status" value="1"/>
</dbReference>
<reference evidence="7" key="1">
    <citation type="submission" date="2023-08" db="EMBL/GenBank/DDBJ databases">
        <title>Reference Genome Resource for the Citrus Pathogen Phytophthora citrophthora.</title>
        <authorList>
            <person name="Moller H."/>
            <person name="Coetzee B."/>
            <person name="Rose L.J."/>
            <person name="Van Niekerk J.M."/>
        </authorList>
    </citation>
    <scope>NUCLEOTIDE SEQUENCE</scope>
    <source>
        <strain evidence="7">STE-U-9442</strain>
    </source>
</reference>
<dbReference type="InterPro" id="IPR008984">
    <property type="entry name" value="SMAD_FHA_dom_sf"/>
</dbReference>
<evidence type="ECO:0000256" key="1">
    <source>
        <dbReference type="ARBA" id="ARBA00004308"/>
    </source>
</evidence>
<evidence type="ECO:0000313" key="8">
    <source>
        <dbReference type="Proteomes" id="UP001259832"/>
    </source>
</evidence>
<accession>A0AAD9GIU8</accession>
<dbReference type="Proteomes" id="UP001259832">
    <property type="component" value="Unassembled WGS sequence"/>
</dbReference>
<feature type="compositionally biased region" description="Polar residues" evidence="5">
    <location>
        <begin position="968"/>
        <end position="979"/>
    </location>
</feature>
<evidence type="ECO:0000256" key="2">
    <source>
        <dbReference type="ARBA" id="ARBA00022448"/>
    </source>
</evidence>
<proteinExistence type="predicted"/>
<keyword evidence="8" id="KW-1185">Reference proteome</keyword>
<sequence length="1377" mass="151433">MRVMAGGMDLTAAWQELARFQETGIATSGHLYAGEQENTLVHEFLAKVPIATLFACLQDASDRGSKKQVKQACDCINRVLGAGGDGTSLFFHPDIVPFVLAGLAHVEKAARALVMNQFIAHLGRKPSLDQVKVVADSLVLEQLCAVIADEELEVAAKASTVLEMLSSIPDSDIYRVALDSLKAKAQSSEISESSVEFLRYLETIVKICRQKDEHMEYGIATGAIDLVLNCLKSDDPLFLMNVVDLVPALCQTKIGVQYIFQSGTLKTLLGMTEDPFVGDNAVRLVGEVSATAASLNIESWSWSDATLSKAFLGTIESKLQSSDSLQQIAATDALAAFGSSSDKVLPAFLRLMSRSYASLELQLLLQHRSICQMWLQLGSSTKMPVKANCYHSLGRVLGAHTRLSKDPGQVPEENASVWNMCERLFNNLGTECAQQSTMILLMNALKQPFEELRTSVFHVLRSVAAQNNPWGLQALQSYGGFFEFLLDRTTEPTKETREWKFAVLDAVLASPFQSQLDASLVEKLQASLNRGPYAGAAAPAEMELESAPLATHSRRSWLDGHPRARRLPVHEHCRLPPARLVCLDAAITALRPACMPVEANSHARLEAFRDNRHCATYMVSTQRVNLFGRDQESCDHVLGNPSVSRKHAAVIHDNEGGIYMVDLMSRHGTYVGRKKIPPHDPYLLHEGDVIRFGQSVRVYILKGAGKKGSSAPVKKSWGRKLRVPHVSISAVVPKRSPSKPKASSAATKLVNAVCYGTLKDEKVATFIMGVLELGDEDRQGVADTLVERLQARYEFYATHVHRNAFVATIALLKQNLCVEEFEENLDVFTHISQQRNDNIYRADARKLLQAIAAVRLDPDNPQFADPDSTEEDVGSACPPTANNREGRERSISDEGKKLFLAGHGMQFPGRTESVGTISESGMNHRETIGHNDPRYQTSHYPSSSEYDDHGEFNSRSTDNGYAPPISLTVGNGNKQQPPVNSGNGSGFNFIGQPSAKPNGSAFGFIGGGSDPVDDTSSRTSSTDRPSGQSGTGFIPKHPAIAAEDFLLEQPSVDGSEFEDMWESANDESEEWSVDLGSLDAHELDPRDLQAFLQSYRLLCASSKKVAGQQQWLFIAEQKSEGTLFLVDISVMPGLTDMSVTLKWIVNSLLYRNGHVIFMEILKFALYQFAEQAQTRVTRAPQQLRHNIHQHEPAPNHIQQQTQSGREPEPDKAQSTSYTVSHSASRTASHATSQDDEDDLDDEADGEDDLMSARDYLAEAPVIDAGKFEHVWATATEIASLSYALNDMPEVDEVIELFRSNCLSCLASGSVDKLVKFFFFAEMTELQCVFCVEMSIGVDTGALEGTVKRLSLQNRNEEEEEQIDSSFVSFIEDVLQEL</sequence>
<keyword evidence="3" id="KW-0653">Protein transport</keyword>
<feature type="compositionally biased region" description="Acidic residues" evidence="5">
    <location>
        <begin position="1233"/>
        <end position="1246"/>
    </location>
</feature>
<dbReference type="InterPro" id="IPR000253">
    <property type="entry name" value="FHA_dom"/>
</dbReference>
<dbReference type="EMBL" id="JASMQC010000016">
    <property type="protein sequence ID" value="KAK1939274.1"/>
    <property type="molecule type" value="Genomic_DNA"/>
</dbReference>
<feature type="region of interest" description="Disordered" evidence="5">
    <location>
        <begin position="1187"/>
        <end position="1246"/>
    </location>
</feature>
<dbReference type="GO" id="GO:0006886">
    <property type="term" value="P:intracellular protein transport"/>
    <property type="evidence" value="ECO:0007669"/>
    <property type="project" value="InterPro"/>
</dbReference>
<feature type="compositionally biased region" description="Basic and acidic residues" evidence="5">
    <location>
        <begin position="922"/>
        <end position="933"/>
    </location>
</feature>
<feature type="domain" description="FHA" evidence="6">
    <location>
        <begin position="625"/>
        <end position="676"/>
    </location>
</feature>
<protein>
    <submittedName>
        <fullName evidence="7">Protein phosphatase 1 regulatory inhibitor subunit PPP1R8</fullName>
    </submittedName>
</protein>
<dbReference type="GO" id="GO:0030131">
    <property type="term" value="C:clathrin adaptor complex"/>
    <property type="evidence" value="ECO:0007669"/>
    <property type="project" value="InterPro"/>
</dbReference>
<evidence type="ECO:0000256" key="4">
    <source>
        <dbReference type="ARBA" id="ARBA00023136"/>
    </source>
</evidence>
<dbReference type="Gene3D" id="1.25.10.10">
    <property type="entry name" value="Leucine-rich Repeat Variant"/>
    <property type="match status" value="1"/>
</dbReference>
<keyword evidence="4" id="KW-0472">Membrane</keyword>
<feature type="compositionally biased region" description="Polar residues" evidence="5">
    <location>
        <begin position="934"/>
        <end position="944"/>
    </location>
</feature>